<feature type="region of interest" description="Disordered" evidence="1">
    <location>
        <begin position="380"/>
        <end position="399"/>
    </location>
</feature>
<feature type="compositionally biased region" description="Low complexity" evidence="1">
    <location>
        <begin position="252"/>
        <end position="273"/>
    </location>
</feature>
<feature type="compositionally biased region" description="Basic and acidic residues" evidence="1">
    <location>
        <begin position="1"/>
        <end position="15"/>
    </location>
</feature>
<feature type="compositionally biased region" description="Polar residues" evidence="1">
    <location>
        <begin position="35"/>
        <end position="46"/>
    </location>
</feature>
<dbReference type="Proteomes" id="UP000886595">
    <property type="component" value="Unassembled WGS sequence"/>
</dbReference>
<comment type="caution">
    <text evidence="2">The sequence shown here is derived from an EMBL/GenBank/DDBJ whole genome shotgun (WGS) entry which is preliminary data.</text>
</comment>
<proteinExistence type="predicted"/>
<dbReference type="EMBL" id="JAAMPC010000015">
    <property type="protein sequence ID" value="KAG2256080.1"/>
    <property type="molecule type" value="Genomic_DNA"/>
</dbReference>
<feature type="region of interest" description="Disordered" evidence="1">
    <location>
        <begin position="90"/>
        <end position="113"/>
    </location>
</feature>
<protein>
    <submittedName>
        <fullName evidence="2">Uncharacterized protein</fullName>
    </submittedName>
</protein>
<feature type="region of interest" description="Disordered" evidence="1">
    <location>
        <begin position="1"/>
        <end position="73"/>
    </location>
</feature>
<evidence type="ECO:0000313" key="3">
    <source>
        <dbReference type="Proteomes" id="UP000886595"/>
    </source>
</evidence>
<organism evidence="2 3">
    <name type="scientific">Brassica carinata</name>
    <name type="common">Ethiopian mustard</name>
    <name type="synonym">Abyssinian cabbage</name>
    <dbReference type="NCBI Taxonomy" id="52824"/>
    <lineage>
        <taxon>Eukaryota</taxon>
        <taxon>Viridiplantae</taxon>
        <taxon>Streptophyta</taxon>
        <taxon>Embryophyta</taxon>
        <taxon>Tracheophyta</taxon>
        <taxon>Spermatophyta</taxon>
        <taxon>Magnoliopsida</taxon>
        <taxon>eudicotyledons</taxon>
        <taxon>Gunneridae</taxon>
        <taxon>Pentapetalae</taxon>
        <taxon>rosids</taxon>
        <taxon>malvids</taxon>
        <taxon>Brassicales</taxon>
        <taxon>Brassicaceae</taxon>
        <taxon>Brassiceae</taxon>
        <taxon>Brassica</taxon>
    </lineage>
</organism>
<dbReference type="AlphaFoldDB" id="A0A8X7TVC8"/>
<gene>
    <name evidence="2" type="ORF">Bca52824_075374</name>
</gene>
<accession>A0A8X7TVC8</accession>
<keyword evidence="3" id="KW-1185">Reference proteome</keyword>
<evidence type="ECO:0000256" key="1">
    <source>
        <dbReference type="SAM" id="MobiDB-lite"/>
    </source>
</evidence>
<name>A0A8X7TVC8_BRACI</name>
<reference evidence="2 3" key="1">
    <citation type="submission" date="2020-02" db="EMBL/GenBank/DDBJ databases">
        <authorList>
            <person name="Ma Q."/>
            <person name="Huang Y."/>
            <person name="Song X."/>
            <person name="Pei D."/>
        </authorList>
    </citation>
    <scope>NUCLEOTIDE SEQUENCE [LARGE SCALE GENOMIC DNA]</scope>
    <source>
        <strain evidence="2">Sxm20200214</strain>
        <tissue evidence="2">Leaf</tissue>
    </source>
</reference>
<feature type="compositionally biased region" description="Basic and acidic residues" evidence="1">
    <location>
        <begin position="381"/>
        <end position="399"/>
    </location>
</feature>
<feature type="region of interest" description="Disordered" evidence="1">
    <location>
        <begin position="234"/>
        <end position="297"/>
    </location>
</feature>
<evidence type="ECO:0000313" key="2">
    <source>
        <dbReference type="EMBL" id="KAG2256080.1"/>
    </source>
</evidence>
<feature type="compositionally biased region" description="Basic and acidic residues" evidence="1">
    <location>
        <begin position="59"/>
        <end position="70"/>
    </location>
</feature>
<sequence length="399" mass="43585">MTKSEKTAASTKEKATAPPLPLNLVGYSNDDDEQTTPQGSQNSQDSMPEAIKVSSCDSSKADDDSEKTELDEVEEFDFEDVELLIDLKKKAKGKKRKAKPSMLRTHPKKKTSRKTIIPEVVPSKTPTTTASAGGSKVKRYESFSSREIISERSVDLEFYAALPGEVIKDLEVTVSVKGLKFEFSPAAINQFLDLSPLQGDEIDVDLTMNELASATKKAKGEARICDTLQERSTCPKAGEEAQRTAKKKGKIASASMPASKSGPPPSASCSKPTKPSEPSRRPSSPDKGYVPPYQSPRPAGKFQIIHLRTVAYPGEPIDVEEIKIVLDRALVSIRQLAVAMEALTSVVSQIAQMMHPSKSSVYFIVVTICKVFNFECTQARGKNEQDPQRSAEERDNQGT</sequence>